<dbReference type="InterPro" id="IPR015050">
    <property type="entry name" value="BofC_C"/>
</dbReference>
<evidence type="ECO:0000313" key="4">
    <source>
        <dbReference type="Proteomes" id="UP000325218"/>
    </source>
</evidence>
<accession>A0A5D0CSL0</accession>
<keyword evidence="1" id="KW-0472">Membrane</keyword>
<feature type="transmembrane region" description="Helical" evidence="1">
    <location>
        <begin position="21"/>
        <end position="40"/>
    </location>
</feature>
<dbReference type="Pfam" id="PF08955">
    <property type="entry name" value="BofC_C"/>
    <property type="match status" value="1"/>
</dbReference>
<keyword evidence="1" id="KW-0812">Transmembrane</keyword>
<dbReference type="OrthoDB" id="2678751at2"/>
<proteinExistence type="predicted"/>
<dbReference type="Proteomes" id="UP000325218">
    <property type="component" value="Unassembled WGS sequence"/>
</dbReference>
<keyword evidence="1" id="KW-1133">Transmembrane helix</keyword>
<organism evidence="3 4">
    <name type="scientific">Paenibacillus faecis</name>
    <dbReference type="NCBI Taxonomy" id="862114"/>
    <lineage>
        <taxon>Bacteria</taxon>
        <taxon>Bacillati</taxon>
        <taxon>Bacillota</taxon>
        <taxon>Bacilli</taxon>
        <taxon>Bacillales</taxon>
        <taxon>Paenibacillaceae</taxon>
        <taxon>Paenibacillus</taxon>
    </lineage>
</organism>
<dbReference type="EMBL" id="VSDO01000002">
    <property type="protein sequence ID" value="TYA12648.1"/>
    <property type="molecule type" value="Genomic_DNA"/>
</dbReference>
<sequence>MLVNKFHPVKWLEKRWRAWRRTILTFCACGIVAFMAWLGLPLSEQMERLMTEEPLALETFGSWYAPDGGQDTERWLEDLRGTKQLRIVHLNQNYTCGQESSVLGLMRPEEIETLAKQHPEWSGRLAPGGDVWFDEQVQGMSDICERDGYVGIDKKGYLSLFEGPPKEEKVIRTFFQLDVETMESALPTEVLEQLQNGIRIRDIEEYNSVLSTFSDYAVEASEGAMKPAGD</sequence>
<name>A0A5D0CSL0_9BACL</name>
<feature type="domain" description="Bypass of forespore C C-terminal" evidence="2">
    <location>
        <begin position="143"/>
        <end position="214"/>
    </location>
</feature>
<dbReference type="AlphaFoldDB" id="A0A5D0CSL0"/>
<keyword evidence="4" id="KW-1185">Reference proteome</keyword>
<evidence type="ECO:0000313" key="3">
    <source>
        <dbReference type="EMBL" id="TYA12648.1"/>
    </source>
</evidence>
<dbReference type="Gene3D" id="3.30.70.1740">
    <property type="entry name" value="Bypass-of-forespore C, C-terminal domain"/>
    <property type="match status" value="1"/>
</dbReference>
<evidence type="ECO:0000256" key="1">
    <source>
        <dbReference type="SAM" id="Phobius"/>
    </source>
</evidence>
<reference evidence="3 4" key="1">
    <citation type="submission" date="2019-08" db="EMBL/GenBank/DDBJ databases">
        <title>Genome sequencing of Paenibacillus faecis DSM 23593(T).</title>
        <authorList>
            <person name="Kook J.-K."/>
            <person name="Park S.-N."/>
            <person name="Lim Y.K."/>
        </authorList>
    </citation>
    <scope>NUCLEOTIDE SEQUENCE [LARGE SCALE GENOMIC DNA]</scope>
    <source>
        <strain evidence="3 4">DSM 23593</strain>
    </source>
</reference>
<dbReference type="InterPro" id="IPR038117">
    <property type="entry name" value="BofC_C_sf"/>
</dbReference>
<evidence type="ECO:0000259" key="2">
    <source>
        <dbReference type="Pfam" id="PF08955"/>
    </source>
</evidence>
<comment type="caution">
    <text evidence="3">The sequence shown here is derived from an EMBL/GenBank/DDBJ whole genome shotgun (WGS) entry which is preliminary data.</text>
</comment>
<gene>
    <name evidence="3" type="ORF">FRY98_07980</name>
</gene>
<protein>
    <recommendedName>
        <fullName evidence="2">Bypass of forespore C C-terminal domain-containing protein</fullName>
    </recommendedName>
</protein>